<sequence>MSWRGYRSAAVGQVAVFPAADAYESGVVPIRFSGWPLPGEMPAYPALDRDIEADVVVVGAGLAGAALALRLAEQGVAVVVLEAEQPGSGASGRNAGHVQPYLGSFEPLRAHADGGRRFIDYFVEHRNVVFELCGKHGLRADAARCGMVDAASRRHAALAAKVKKWQAFGYEVETVGAARLKELLGTDAYSHGIHWREGGRVNPFLFTNGMIAAAVGLGARVYGNSGVVGCERSGAAWRVRTAVGSVRTQQVVLCTNGHVGNGFFPELARTQFPLVACGLATRPLPQAALEIINPARVALMQYPAGLYPLVIDGRNRLITATIPAAGRAQRAAEHFAYFLRYLRRTYPQLGGTRIELESYWTGMTANSSSVYDACYPKLYRVADGVLALNNFGSWGNVLGPLLGVNLADALVGGCLASCLLPLETPRAVQFPGLFETKIRRVLIPAARWADKFNLV</sequence>
<dbReference type="GO" id="GO:0016491">
    <property type="term" value="F:oxidoreductase activity"/>
    <property type="evidence" value="ECO:0007669"/>
    <property type="project" value="UniProtKB-KW"/>
</dbReference>
<dbReference type="Gene3D" id="3.30.9.10">
    <property type="entry name" value="D-Amino Acid Oxidase, subunit A, domain 2"/>
    <property type="match status" value="1"/>
</dbReference>
<protein>
    <submittedName>
        <fullName evidence="3">Glycine/D-amino acid oxidase</fullName>
    </submittedName>
</protein>
<evidence type="ECO:0000313" key="3">
    <source>
        <dbReference type="EMBL" id="SDS08400.1"/>
    </source>
</evidence>
<dbReference type="EMBL" id="LT629751">
    <property type="protein sequence ID" value="SDS08400.1"/>
    <property type="molecule type" value="Genomic_DNA"/>
</dbReference>
<dbReference type="Pfam" id="PF01266">
    <property type="entry name" value="DAO"/>
    <property type="match status" value="1"/>
</dbReference>
<name>A0A1H1PBE7_9PSED</name>
<dbReference type="Gene3D" id="3.50.50.60">
    <property type="entry name" value="FAD/NAD(P)-binding domain"/>
    <property type="match status" value="1"/>
</dbReference>
<dbReference type="Proteomes" id="UP000243359">
    <property type="component" value="Chromosome I"/>
</dbReference>
<dbReference type="PANTHER" id="PTHR13847:SF281">
    <property type="entry name" value="FAD DEPENDENT OXIDOREDUCTASE DOMAIN-CONTAINING PROTEIN"/>
    <property type="match status" value="1"/>
</dbReference>
<gene>
    <name evidence="3" type="ORF">SAMN05216221_1033</name>
</gene>
<dbReference type="InterPro" id="IPR006076">
    <property type="entry name" value="FAD-dep_OxRdtase"/>
</dbReference>
<dbReference type="SUPFAM" id="SSF51905">
    <property type="entry name" value="FAD/NAD(P)-binding domain"/>
    <property type="match status" value="1"/>
</dbReference>
<evidence type="ECO:0000313" key="4">
    <source>
        <dbReference type="Proteomes" id="UP000243359"/>
    </source>
</evidence>
<accession>A0A1H1PBE7</accession>
<dbReference type="STRING" id="1392877.SAMN05216221_1033"/>
<evidence type="ECO:0000259" key="2">
    <source>
        <dbReference type="Pfam" id="PF01266"/>
    </source>
</evidence>
<reference evidence="4" key="1">
    <citation type="submission" date="2016-10" db="EMBL/GenBank/DDBJ databases">
        <authorList>
            <person name="Varghese N."/>
            <person name="Submissions S."/>
        </authorList>
    </citation>
    <scope>NUCLEOTIDE SEQUENCE [LARGE SCALE GENOMIC DNA]</scope>
    <source>
        <strain evidence="4">KCTC 32247</strain>
    </source>
</reference>
<organism evidence="3 4">
    <name type="scientific">Pseudomonas oryzae</name>
    <dbReference type="NCBI Taxonomy" id="1392877"/>
    <lineage>
        <taxon>Bacteria</taxon>
        <taxon>Pseudomonadati</taxon>
        <taxon>Pseudomonadota</taxon>
        <taxon>Gammaproteobacteria</taxon>
        <taxon>Pseudomonadales</taxon>
        <taxon>Pseudomonadaceae</taxon>
        <taxon>Pseudomonas</taxon>
    </lineage>
</organism>
<evidence type="ECO:0000256" key="1">
    <source>
        <dbReference type="ARBA" id="ARBA00023002"/>
    </source>
</evidence>
<dbReference type="GO" id="GO:0005737">
    <property type="term" value="C:cytoplasm"/>
    <property type="evidence" value="ECO:0007669"/>
    <property type="project" value="TreeGrafter"/>
</dbReference>
<dbReference type="InterPro" id="IPR036188">
    <property type="entry name" value="FAD/NAD-bd_sf"/>
</dbReference>
<dbReference type="AlphaFoldDB" id="A0A1H1PBE7"/>
<keyword evidence="1" id="KW-0560">Oxidoreductase</keyword>
<dbReference type="PANTHER" id="PTHR13847">
    <property type="entry name" value="SARCOSINE DEHYDROGENASE-RELATED"/>
    <property type="match status" value="1"/>
</dbReference>
<proteinExistence type="predicted"/>
<feature type="domain" description="FAD dependent oxidoreductase" evidence="2">
    <location>
        <begin position="54"/>
        <end position="408"/>
    </location>
</feature>
<dbReference type="RefSeq" id="WP_197673141.1">
    <property type="nucleotide sequence ID" value="NZ_LT629751.1"/>
</dbReference>
<keyword evidence="4" id="KW-1185">Reference proteome</keyword>